<dbReference type="GO" id="GO:0005694">
    <property type="term" value="C:chromosome"/>
    <property type="evidence" value="ECO:0007669"/>
    <property type="project" value="InterPro"/>
</dbReference>
<dbReference type="Proteomes" id="UP000295438">
    <property type="component" value="Unassembled WGS sequence"/>
</dbReference>
<accession>A0A4R5UVU4</accession>
<organism evidence="2 3">
    <name type="scientific">Algoriphagus formosus</name>
    <dbReference type="NCBI Taxonomy" id="2007308"/>
    <lineage>
        <taxon>Bacteria</taxon>
        <taxon>Pseudomonadati</taxon>
        <taxon>Bacteroidota</taxon>
        <taxon>Cytophagia</taxon>
        <taxon>Cytophagales</taxon>
        <taxon>Cyclobacteriaceae</taxon>
        <taxon>Algoriphagus</taxon>
    </lineage>
</organism>
<evidence type="ECO:0000313" key="2">
    <source>
        <dbReference type="EMBL" id="TDK43349.1"/>
    </source>
</evidence>
<name>A0A4R5UVU4_9BACT</name>
<dbReference type="EMBL" id="SMUW01000035">
    <property type="protein sequence ID" value="TDK43349.1"/>
    <property type="molecule type" value="Genomic_DNA"/>
</dbReference>
<dbReference type="SUPFAM" id="SSF57783">
    <property type="entry name" value="Zinc beta-ribbon"/>
    <property type="match status" value="1"/>
</dbReference>
<comment type="caution">
    <text evidence="2">The sequence shown here is derived from an EMBL/GenBank/DDBJ whole genome shotgun (WGS) entry which is preliminary data.</text>
</comment>
<dbReference type="Pfam" id="PF01396">
    <property type="entry name" value="Zn_ribbon_Top1"/>
    <property type="match status" value="1"/>
</dbReference>
<sequence>MKQVLRDFPQIDYFPIVVFSERAVLKNVTTWTPVIYSRELIQTIKNLNSEHNLTYEQMSKISVRLNGLRMHGGRDRKEHIRTIRNKNIIETKSSDSRICPRCGSQLRLRKGRLGEFFGCASYPACTYTENIRF</sequence>
<gene>
    <name evidence="2" type="ORF">E1898_12110</name>
</gene>
<dbReference type="InterPro" id="IPR013498">
    <property type="entry name" value="Topo_IA_Znf"/>
</dbReference>
<dbReference type="GO" id="GO:0003916">
    <property type="term" value="F:DNA topoisomerase activity"/>
    <property type="evidence" value="ECO:0007669"/>
    <property type="project" value="InterPro"/>
</dbReference>
<evidence type="ECO:0000259" key="1">
    <source>
        <dbReference type="Pfam" id="PF01396"/>
    </source>
</evidence>
<dbReference type="AlphaFoldDB" id="A0A4R5UVU4"/>
<feature type="domain" description="DNA topoisomerase type IA zn finger" evidence="1">
    <location>
        <begin position="97"/>
        <end position="131"/>
    </location>
</feature>
<protein>
    <recommendedName>
        <fullName evidence="1">DNA topoisomerase type IA zn finger domain-containing protein</fullName>
    </recommendedName>
</protein>
<dbReference type="Gene3D" id="3.30.65.10">
    <property type="entry name" value="Bacterial Topoisomerase I, domain 1"/>
    <property type="match status" value="1"/>
</dbReference>
<dbReference type="GO" id="GO:0003677">
    <property type="term" value="F:DNA binding"/>
    <property type="evidence" value="ECO:0007669"/>
    <property type="project" value="InterPro"/>
</dbReference>
<dbReference type="GO" id="GO:0006265">
    <property type="term" value="P:DNA topological change"/>
    <property type="evidence" value="ECO:0007669"/>
    <property type="project" value="InterPro"/>
</dbReference>
<keyword evidence="3" id="KW-1185">Reference proteome</keyword>
<proteinExistence type="predicted"/>
<evidence type="ECO:0000313" key="3">
    <source>
        <dbReference type="Proteomes" id="UP000295438"/>
    </source>
</evidence>
<reference evidence="2 3" key="1">
    <citation type="submission" date="2019-03" db="EMBL/GenBank/DDBJ databases">
        <title>Algoriphagus aquimaris sp. nov., isolated form marine sediment in Pohang, Korea.</title>
        <authorList>
            <person name="Kim J."/>
            <person name="Yoon S.-H."/>
            <person name="Lee S.-S."/>
        </authorList>
    </citation>
    <scope>NUCLEOTIDE SEQUENCE [LARGE SCALE GENOMIC DNA]</scope>
    <source>
        <strain evidence="2 3">F21</strain>
    </source>
</reference>